<dbReference type="KEGG" id="mrub:DEO27_009160"/>
<evidence type="ECO:0000313" key="1">
    <source>
        <dbReference type="EMBL" id="QEM10185.1"/>
    </source>
</evidence>
<accession>A0A5C1HX29</accession>
<reference evidence="1" key="1">
    <citation type="submission" date="2019-08" db="EMBL/GenBank/DDBJ databases">
        <title>Comparative genome analysis confer to the adaptation heavy metal polluted environment.</title>
        <authorList>
            <person name="Li Y."/>
        </authorList>
    </citation>
    <scope>NUCLEOTIDE SEQUENCE [LARGE SCALE GENOMIC DNA]</scope>
    <source>
        <strain evidence="1">P1</strain>
    </source>
</reference>
<evidence type="ECO:0000313" key="2">
    <source>
        <dbReference type="Proteomes" id="UP000251402"/>
    </source>
</evidence>
<sequence>MPQITIGTTLYNTQSLTELITYKFPILPVVGDMIEVINQRTMFVVNSRSFHPHYETGLIELTLYGVFENGEDIRLHTFDKIKIAIRDEKQRLSNMDWSTENRTLPSSLD</sequence>
<name>A0A5C1HX29_9SPHI</name>
<dbReference type="RefSeq" id="WP_112569159.1">
    <property type="nucleotide sequence ID" value="NZ_CP043450.1"/>
</dbReference>
<protein>
    <submittedName>
        <fullName evidence="1">Uncharacterized protein</fullName>
    </submittedName>
</protein>
<gene>
    <name evidence="1" type="ORF">DEO27_009160</name>
</gene>
<keyword evidence="2" id="KW-1185">Reference proteome</keyword>
<organism evidence="1 2">
    <name type="scientific">Mucilaginibacter rubeus</name>
    <dbReference type="NCBI Taxonomy" id="2027860"/>
    <lineage>
        <taxon>Bacteria</taxon>
        <taxon>Pseudomonadati</taxon>
        <taxon>Bacteroidota</taxon>
        <taxon>Sphingobacteriia</taxon>
        <taxon>Sphingobacteriales</taxon>
        <taxon>Sphingobacteriaceae</taxon>
        <taxon>Mucilaginibacter</taxon>
    </lineage>
</organism>
<dbReference type="EMBL" id="CP043450">
    <property type="protein sequence ID" value="QEM10185.1"/>
    <property type="molecule type" value="Genomic_DNA"/>
</dbReference>
<dbReference type="Proteomes" id="UP000251402">
    <property type="component" value="Chromosome"/>
</dbReference>
<proteinExistence type="predicted"/>
<dbReference type="AlphaFoldDB" id="A0A5C1HX29"/>